<name>A0A6G9ATP7_9BACT</name>
<dbReference type="PROSITE" id="PS50022">
    <property type="entry name" value="FA58C_3"/>
    <property type="match status" value="1"/>
</dbReference>
<dbReference type="Proteomes" id="UP000501802">
    <property type="component" value="Chromosome"/>
</dbReference>
<evidence type="ECO:0000313" key="3">
    <source>
        <dbReference type="Proteomes" id="UP000501802"/>
    </source>
</evidence>
<proteinExistence type="predicted"/>
<sequence length="934" mass="99672">MPGIRIDTPIGDGWDYSLDSQTWQSSPKFSTKPDGSAFVVGTLYTVHCRHQEQNIIKDVTIIFGEDSSEAIFDTIAKRGTPAKRGWTDQILRLMGGIISDLPTTTDADYATVVIDDLGKMWRRGGKILDYIRVTGPNAFPKNQTGQFVATAYYTDGTSKPAIGAVFTVQGVDATINFASGLMTPGPNAEVGGAYTVTATFNGKTHSKGTTLTDPIIAFTVAGAPKYFEPVGLLGPNYDGSLDVVNCFQITGWVADLNHPNIPAQARIYINGILATTITATQSRSDVSQANNLTNTTGHIYGFSYNVPSSFRNGTAITVELKPVSGNNAFRFSPKTSAEACLDLSNLLNVAQSKTVTAEFVGWSDDWLPAHLTDDNNATGWTSSCIAETTPSTIQIDLNGTAAPQTISIMPHPAGDGATWLPFDYVIWGSLDGTSWFVMCTVLNQSRTSAEIVLPVEKDLSNNYRTVRYVKLVTSRNALEAGGSGCGYVRFGEIRVLAPTFTPLDGPAQNRQPQKLVLFGDSGMNEGTNKDYQVFLFYTNGDSEDVTTLATLSITGTDVGFALVGNQARLTAATNSTAGDTRTVTPKASYLGLSATKDVNVYDASITVYIVSYRIDRIEDSTTITEGGAAGTFKITAEMSDGSTQQYTQAGAYGIIAPYPDGMTATTGANAIGTVTLPAGSITANLNSVLRFTFPAGGGFIEKTIALVNVADTGPSFTGYDITGDLTLNESATATVTGNYQVIERYDDNSTRLYTGGGAYSVDPAYPNGLSYATGSAGTGTVTLPANSITGDVNITLRFTFPGNSTITKTVQLVNVASPAQPSKIMAVDFRYFHDVSATFHWYVKTDIAAGVQYTVEWPAQGSYAAQIKANGGWLNGADFDNDPAGYQKVCALIRDTPAQFKLYLRTVDNPSVELQLTINRPSSSQARQTIYTAP</sequence>
<evidence type="ECO:0000259" key="1">
    <source>
        <dbReference type="PROSITE" id="PS50022"/>
    </source>
</evidence>
<dbReference type="InterPro" id="IPR000421">
    <property type="entry name" value="FA58C"/>
</dbReference>
<dbReference type="AlphaFoldDB" id="A0A6G9ATP7"/>
<protein>
    <submittedName>
        <fullName evidence="2">Discoidin domain-containing protein</fullName>
    </submittedName>
</protein>
<feature type="domain" description="F5/8 type C" evidence="1">
    <location>
        <begin position="336"/>
        <end position="471"/>
    </location>
</feature>
<dbReference type="InterPro" id="IPR008979">
    <property type="entry name" value="Galactose-bd-like_sf"/>
</dbReference>
<evidence type="ECO:0000313" key="2">
    <source>
        <dbReference type="EMBL" id="QIP15699.1"/>
    </source>
</evidence>
<dbReference type="EMBL" id="CP050063">
    <property type="protein sequence ID" value="QIP15699.1"/>
    <property type="molecule type" value="Genomic_DNA"/>
</dbReference>
<organism evidence="2 3">
    <name type="scientific">Spirosoma aureum</name>
    <dbReference type="NCBI Taxonomy" id="2692134"/>
    <lineage>
        <taxon>Bacteria</taxon>
        <taxon>Pseudomonadati</taxon>
        <taxon>Bacteroidota</taxon>
        <taxon>Cytophagia</taxon>
        <taxon>Cytophagales</taxon>
        <taxon>Cytophagaceae</taxon>
        <taxon>Spirosoma</taxon>
    </lineage>
</organism>
<dbReference type="KEGG" id="spib:G8759_25225"/>
<dbReference type="RefSeq" id="WP_167214438.1">
    <property type="nucleotide sequence ID" value="NZ_CP050063.1"/>
</dbReference>
<dbReference type="Gene3D" id="2.60.120.260">
    <property type="entry name" value="Galactose-binding domain-like"/>
    <property type="match status" value="1"/>
</dbReference>
<gene>
    <name evidence="2" type="ORF">G8759_25225</name>
</gene>
<accession>A0A6G9ATP7</accession>
<dbReference type="SUPFAM" id="SSF49785">
    <property type="entry name" value="Galactose-binding domain-like"/>
    <property type="match status" value="1"/>
</dbReference>
<reference evidence="2 3" key="1">
    <citation type="submission" date="2020-03" db="EMBL/GenBank/DDBJ databases">
        <authorList>
            <person name="Kim M.K."/>
        </authorList>
    </citation>
    <scope>NUCLEOTIDE SEQUENCE [LARGE SCALE GENOMIC DNA]</scope>
    <source>
        <strain evidence="2 3">BT328</strain>
    </source>
</reference>
<keyword evidence="3" id="KW-1185">Reference proteome</keyword>